<proteinExistence type="predicted"/>
<dbReference type="EMBL" id="JACLAW010000004">
    <property type="protein sequence ID" value="MBC2665293.1"/>
    <property type="molecule type" value="Genomic_DNA"/>
</dbReference>
<dbReference type="PANTHER" id="PTHR43345">
    <property type="entry name" value="3-ISOPROPYLMALATE DEHYDRATASE SMALL SUBUNIT 2-RELATED-RELATED"/>
    <property type="match status" value="1"/>
</dbReference>
<dbReference type="RefSeq" id="WP_185663546.1">
    <property type="nucleotide sequence ID" value="NZ_JACLAW010000004.1"/>
</dbReference>
<evidence type="ECO:0000256" key="1">
    <source>
        <dbReference type="ARBA" id="ARBA00023239"/>
    </source>
</evidence>
<dbReference type="GO" id="GO:0016829">
    <property type="term" value="F:lyase activity"/>
    <property type="evidence" value="ECO:0007669"/>
    <property type="project" value="UniProtKB-KW"/>
</dbReference>
<keyword evidence="3" id="KW-1185">Reference proteome</keyword>
<dbReference type="InterPro" id="IPR050075">
    <property type="entry name" value="LeuD"/>
</dbReference>
<dbReference type="Gene3D" id="3.20.19.10">
    <property type="entry name" value="Aconitase, domain 4"/>
    <property type="match status" value="1"/>
</dbReference>
<reference evidence="2 3" key="1">
    <citation type="submission" date="2020-08" db="EMBL/GenBank/DDBJ databases">
        <title>The genome sequence of type strain Novosphingobium flavum NBRC 111647.</title>
        <authorList>
            <person name="Liu Y."/>
        </authorList>
    </citation>
    <scope>NUCLEOTIDE SEQUENCE [LARGE SCALE GENOMIC DNA]</scope>
    <source>
        <strain evidence="2 3">NBRC 111647</strain>
    </source>
</reference>
<comment type="caution">
    <text evidence="2">The sequence shown here is derived from an EMBL/GenBank/DDBJ whole genome shotgun (WGS) entry which is preliminary data.</text>
</comment>
<organism evidence="2 3">
    <name type="scientific">Novosphingobium flavum</name>
    <dbReference type="NCBI Taxonomy" id="1778672"/>
    <lineage>
        <taxon>Bacteria</taxon>
        <taxon>Pseudomonadati</taxon>
        <taxon>Pseudomonadota</taxon>
        <taxon>Alphaproteobacteria</taxon>
        <taxon>Sphingomonadales</taxon>
        <taxon>Sphingomonadaceae</taxon>
        <taxon>Novosphingobium</taxon>
    </lineage>
</organism>
<name>A0A7X1KLG9_9SPHN</name>
<evidence type="ECO:0008006" key="4">
    <source>
        <dbReference type="Google" id="ProtNLM"/>
    </source>
</evidence>
<sequence>MSEGAPETEALRRRGRCHVLPDGVSLDDGIIPARFSAQRVMDPALLAPHLFETVDPALAARISPGDIIMAGRDFASGKPRLQGLIALEALGLSVICTSMPYRILRRAVARAIPVLTGAGDPAHLALDGDELSVDFAAGTLVNHTRAASTALPPLAPALAAIVSSGGTRAMLRRWLAAHPEQARR</sequence>
<dbReference type="Proteomes" id="UP000566813">
    <property type="component" value="Unassembled WGS sequence"/>
</dbReference>
<dbReference type="AlphaFoldDB" id="A0A7X1KLG9"/>
<protein>
    <recommendedName>
        <fullName evidence="4">3-isopropylmalate dehydratase</fullName>
    </recommendedName>
</protein>
<accession>A0A7X1KLG9</accession>
<dbReference type="InterPro" id="IPR015928">
    <property type="entry name" value="Aconitase/3IPM_dehydase_swvl"/>
</dbReference>
<dbReference type="PANTHER" id="PTHR43345:SF2">
    <property type="entry name" value="3-ISOPROPYLMALATE DEHYDRATASE SMALL SUBUNIT 1"/>
    <property type="match status" value="1"/>
</dbReference>
<gene>
    <name evidence="2" type="ORF">H7F51_07160</name>
</gene>
<keyword evidence="1" id="KW-0456">Lyase</keyword>
<evidence type="ECO:0000313" key="2">
    <source>
        <dbReference type="EMBL" id="MBC2665293.1"/>
    </source>
</evidence>
<evidence type="ECO:0000313" key="3">
    <source>
        <dbReference type="Proteomes" id="UP000566813"/>
    </source>
</evidence>
<dbReference type="SUPFAM" id="SSF52016">
    <property type="entry name" value="LeuD/IlvD-like"/>
    <property type="match status" value="1"/>
</dbReference>